<evidence type="ECO:0000256" key="1">
    <source>
        <dbReference type="SAM" id="MobiDB-lite"/>
    </source>
</evidence>
<gene>
    <name evidence="2" type="ORF">DI536_31875</name>
</gene>
<dbReference type="Proteomes" id="UP000249061">
    <property type="component" value="Unassembled WGS sequence"/>
</dbReference>
<feature type="region of interest" description="Disordered" evidence="1">
    <location>
        <begin position="351"/>
        <end position="411"/>
    </location>
</feature>
<name>A0A2W5SSC5_9BACT</name>
<comment type="caution">
    <text evidence="2">The sequence shown here is derived from an EMBL/GenBank/DDBJ whole genome shotgun (WGS) entry which is preliminary data.</text>
</comment>
<proteinExistence type="predicted"/>
<evidence type="ECO:0000313" key="2">
    <source>
        <dbReference type="EMBL" id="PZR05650.1"/>
    </source>
</evidence>
<dbReference type="EMBL" id="QFQP01000043">
    <property type="protein sequence ID" value="PZR05650.1"/>
    <property type="molecule type" value="Genomic_DNA"/>
</dbReference>
<reference evidence="2 3" key="1">
    <citation type="submission" date="2017-08" db="EMBL/GenBank/DDBJ databases">
        <title>Infants hospitalized years apart are colonized by the same room-sourced microbial strains.</title>
        <authorList>
            <person name="Brooks B."/>
            <person name="Olm M.R."/>
            <person name="Firek B.A."/>
            <person name="Baker R."/>
            <person name="Thomas B.C."/>
            <person name="Morowitz M.J."/>
            <person name="Banfield J.F."/>
        </authorList>
    </citation>
    <scope>NUCLEOTIDE SEQUENCE [LARGE SCALE GENOMIC DNA]</scope>
    <source>
        <strain evidence="2">S2_003_000_R2_14</strain>
    </source>
</reference>
<dbReference type="AlphaFoldDB" id="A0A2W5SSC5"/>
<dbReference type="Gene3D" id="3.55.50.10">
    <property type="entry name" value="Baseplate protein-like domains"/>
    <property type="match status" value="1"/>
</dbReference>
<evidence type="ECO:0000313" key="3">
    <source>
        <dbReference type="Proteomes" id="UP000249061"/>
    </source>
</evidence>
<dbReference type="SUPFAM" id="SSF69279">
    <property type="entry name" value="Phage tail proteins"/>
    <property type="match status" value="1"/>
</dbReference>
<dbReference type="Pfam" id="PF05954">
    <property type="entry name" value="Phage_GPD"/>
    <property type="match status" value="1"/>
</dbReference>
<organism evidence="2 3">
    <name type="scientific">Archangium gephyra</name>
    <dbReference type="NCBI Taxonomy" id="48"/>
    <lineage>
        <taxon>Bacteria</taxon>
        <taxon>Pseudomonadati</taxon>
        <taxon>Myxococcota</taxon>
        <taxon>Myxococcia</taxon>
        <taxon>Myxococcales</taxon>
        <taxon>Cystobacterineae</taxon>
        <taxon>Archangiaceae</taxon>
        <taxon>Archangium</taxon>
    </lineage>
</organism>
<sequence>MRITSLTDERAASGAPINLDGRVLAFSYEDSALKADQASLQLDNFDLSLFDSPQLAGGAVLEVSWGYPGNMAPPRRVVVRKLKGFQTLTVEGQATSVLMNLQAKTRSWSGKRRSDVVRELAAEYGFIGEAADIGDTSEVLEAVHQSYETDARFLRRLAAREEFEFFVDDSGFHWRARNQTPAPTRVLTWYSDAGRGEVMSVNVESDLVRRVGRVDVKGRDPLAKAPIAASANSDTVPRSTLGELVEVVDPETGFTSLQQRNATVSAHPTAATTPEAANREAEARFRAAERDTVKLSLQVVGDPTLRAKTIIEVRGISRALSGKYYVAEAKHVINASGYVVDLKLTRDGLGSTEKAARPQGGQPNRGAPTPGGAMKSIEVVDPESGGTRVEFRRGDSVIGAEDPETGTSVPR</sequence>
<protein>
    <submittedName>
        <fullName evidence="2">Late control protein D</fullName>
    </submittedName>
</protein>
<accession>A0A2W5SSC5</accession>